<name>A0A6G9GXG1_9ACTN</name>
<keyword evidence="1" id="KW-0472">Membrane</keyword>
<feature type="transmembrane region" description="Helical" evidence="1">
    <location>
        <begin position="110"/>
        <end position="129"/>
    </location>
</feature>
<gene>
    <name evidence="2" type="ORF">HA039_12020</name>
</gene>
<evidence type="ECO:0000256" key="1">
    <source>
        <dbReference type="SAM" id="Phobius"/>
    </source>
</evidence>
<keyword evidence="1" id="KW-1133">Transmembrane helix</keyword>
<dbReference type="RefSeq" id="WP_167027935.1">
    <property type="nucleotide sequence ID" value="NZ_CP050177.1"/>
</dbReference>
<dbReference type="AlphaFoldDB" id="A0A6G9GXG1"/>
<keyword evidence="1" id="KW-0812">Transmembrane</keyword>
<reference evidence="2 3" key="1">
    <citation type="submission" date="2020-03" db="EMBL/GenBank/DDBJ databases">
        <title>A novel species.</title>
        <authorList>
            <person name="Gao J."/>
        </authorList>
    </citation>
    <scope>NUCLEOTIDE SEQUENCE [LARGE SCALE GENOMIC DNA]</scope>
    <source>
        <strain evidence="2 3">QMT-12</strain>
    </source>
</reference>
<organism evidence="2 3">
    <name type="scientific">Streptomyces liangshanensis</name>
    <dbReference type="NCBI Taxonomy" id="2717324"/>
    <lineage>
        <taxon>Bacteria</taxon>
        <taxon>Bacillati</taxon>
        <taxon>Actinomycetota</taxon>
        <taxon>Actinomycetes</taxon>
        <taxon>Kitasatosporales</taxon>
        <taxon>Streptomycetaceae</taxon>
        <taxon>Streptomyces</taxon>
    </lineage>
</organism>
<dbReference type="Proteomes" id="UP000501179">
    <property type="component" value="Chromosome"/>
</dbReference>
<sequence>MICPNCQENVLYKERPSYTCSKCRRTFALEPRANSLRLHDARFLRVAAKLTDNGRMKITESQFWFVLSRKTLNSVRGPRSGVPTAIGCLAFGLPVGAGLCFTGVAVGGGAYFLVVLGALLVLAAVGGAVGNVQDGRKRYDTLPLSPFREQAMARWKFAYGSLPPGIVDDATLRRTPRPERPRAALLCADLAVASFLAANDLPARYGVEISTTVQALPDGVPVVVLHDAGAIGSVQVLAARDALPGRRVVDAGLRPRVVMKAKGAVVPHGTAPSAADVRRLRAAGTLTAEELTWLADGWWSPLVGAPPVKLLNAVSTVLERVTGSADANDPDRRRAETLGFLTWPDAGTA</sequence>
<dbReference type="EMBL" id="CP050177">
    <property type="protein sequence ID" value="QIQ02958.1"/>
    <property type="molecule type" value="Genomic_DNA"/>
</dbReference>
<accession>A0A6G9GXG1</accession>
<protein>
    <submittedName>
        <fullName evidence="2">Uncharacterized protein</fullName>
    </submittedName>
</protein>
<dbReference type="KEGG" id="slia:HA039_12020"/>
<proteinExistence type="predicted"/>
<evidence type="ECO:0000313" key="3">
    <source>
        <dbReference type="Proteomes" id="UP000501179"/>
    </source>
</evidence>
<feature type="transmembrane region" description="Helical" evidence="1">
    <location>
        <begin position="82"/>
        <end position="104"/>
    </location>
</feature>
<evidence type="ECO:0000313" key="2">
    <source>
        <dbReference type="EMBL" id="QIQ02958.1"/>
    </source>
</evidence>
<keyword evidence="3" id="KW-1185">Reference proteome</keyword>